<name>L7CCE7_RHOBT</name>
<protein>
    <submittedName>
        <fullName evidence="1">Uncharacterized protein</fullName>
    </submittedName>
</protein>
<comment type="caution">
    <text evidence="1">The sequence shown here is derived from an EMBL/GenBank/DDBJ whole genome shotgun (WGS) entry which is preliminary data.</text>
</comment>
<gene>
    <name evidence="1" type="ORF">RBSWK_04623</name>
</gene>
<dbReference type="AlphaFoldDB" id="L7CCE7"/>
<dbReference type="EMBL" id="AMWG01000123">
    <property type="protein sequence ID" value="ELP31485.1"/>
    <property type="molecule type" value="Genomic_DNA"/>
</dbReference>
<accession>L7CCE7</accession>
<evidence type="ECO:0000313" key="1">
    <source>
        <dbReference type="EMBL" id="ELP31485.1"/>
    </source>
</evidence>
<sequence length="46" mass="5394">MIGSYCCDEFKQIFNPFIHGSPFFRDRCDLHWLARASDGRLEQSAQ</sequence>
<evidence type="ECO:0000313" key="2">
    <source>
        <dbReference type="Proteomes" id="UP000010959"/>
    </source>
</evidence>
<dbReference type="Proteomes" id="UP000010959">
    <property type="component" value="Unassembled WGS sequence"/>
</dbReference>
<proteinExistence type="predicted"/>
<organism evidence="1 2">
    <name type="scientific">Rhodopirellula baltica SWK14</name>
    <dbReference type="NCBI Taxonomy" id="993516"/>
    <lineage>
        <taxon>Bacteria</taxon>
        <taxon>Pseudomonadati</taxon>
        <taxon>Planctomycetota</taxon>
        <taxon>Planctomycetia</taxon>
        <taxon>Pirellulales</taxon>
        <taxon>Pirellulaceae</taxon>
        <taxon>Rhodopirellula</taxon>
    </lineage>
</organism>
<reference evidence="1 2" key="1">
    <citation type="journal article" date="2013" name="Mar. Genomics">
        <title>Expression of sulfatases in Rhodopirellula baltica and the diversity of sulfatases in the genus Rhodopirellula.</title>
        <authorList>
            <person name="Wegner C.E."/>
            <person name="Richter-Heitmann T."/>
            <person name="Klindworth A."/>
            <person name="Klockow C."/>
            <person name="Richter M."/>
            <person name="Achstetter T."/>
            <person name="Glockner F.O."/>
            <person name="Harder J."/>
        </authorList>
    </citation>
    <scope>NUCLEOTIDE SEQUENCE [LARGE SCALE GENOMIC DNA]</scope>
    <source>
        <strain evidence="1 2">SWK14</strain>
    </source>
</reference>
<dbReference type="PATRIC" id="fig|993516.3.peg.4934"/>